<dbReference type="SUPFAM" id="SSF102588">
    <property type="entry name" value="LmbE-like"/>
    <property type="match status" value="1"/>
</dbReference>
<organism evidence="1 2">
    <name type="scientific">Desulfosporosinus youngiae DSM 17734</name>
    <dbReference type="NCBI Taxonomy" id="768710"/>
    <lineage>
        <taxon>Bacteria</taxon>
        <taxon>Bacillati</taxon>
        <taxon>Bacillota</taxon>
        <taxon>Clostridia</taxon>
        <taxon>Eubacteriales</taxon>
        <taxon>Desulfitobacteriaceae</taxon>
        <taxon>Desulfosporosinus</taxon>
    </lineage>
</organism>
<dbReference type="InterPro" id="IPR024078">
    <property type="entry name" value="LmbE-like_dom_sf"/>
</dbReference>
<dbReference type="NCBIfam" id="TIGR04000">
    <property type="entry name" value="thiol_BshB2"/>
    <property type="match status" value="1"/>
</dbReference>
<dbReference type="Gene3D" id="3.40.50.10320">
    <property type="entry name" value="LmbE-like"/>
    <property type="match status" value="1"/>
</dbReference>
<evidence type="ECO:0000313" key="2">
    <source>
        <dbReference type="Proteomes" id="UP000005104"/>
    </source>
</evidence>
<evidence type="ECO:0000313" key="1">
    <source>
        <dbReference type="EMBL" id="EHQ91208.1"/>
    </source>
</evidence>
<dbReference type="OrthoDB" id="9815144at2"/>
<dbReference type="PANTHER" id="PTHR12993">
    <property type="entry name" value="N-ACETYLGLUCOSAMINYL-PHOSPHATIDYLINOSITOL DE-N-ACETYLASE-RELATED"/>
    <property type="match status" value="1"/>
</dbReference>
<accession>H5XXK2</accession>
<dbReference type="RefSeq" id="WP_007786032.1">
    <property type="nucleotide sequence ID" value="NZ_CM001441.1"/>
</dbReference>
<protein>
    <submittedName>
        <fullName evidence="1">Bacillithiol biosynthesis deacetylase BshB2</fullName>
    </submittedName>
</protein>
<dbReference type="GO" id="GO:0016811">
    <property type="term" value="F:hydrolase activity, acting on carbon-nitrogen (but not peptide) bonds, in linear amides"/>
    <property type="evidence" value="ECO:0007669"/>
    <property type="project" value="TreeGrafter"/>
</dbReference>
<dbReference type="InterPro" id="IPR023841">
    <property type="entry name" value="BshB2"/>
</dbReference>
<dbReference type="Proteomes" id="UP000005104">
    <property type="component" value="Chromosome"/>
</dbReference>
<dbReference type="InterPro" id="IPR003737">
    <property type="entry name" value="GlcNAc_PI_deacetylase-related"/>
</dbReference>
<name>H5XXK2_9FIRM</name>
<keyword evidence="2" id="KW-1185">Reference proteome</keyword>
<dbReference type="HOGENOM" id="CLU_049311_4_2_9"/>
<dbReference type="EMBL" id="CM001441">
    <property type="protein sequence ID" value="EHQ91208.1"/>
    <property type="molecule type" value="Genomic_DNA"/>
</dbReference>
<gene>
    <name evidence="1" type="ORF">DesyoDRAFT_4251</name>
</gene>
<proteinExistence type="predicted"/>
<dbReference type="eggNOG" id="COG2120">
    <property type="taxonomic scope" value="Bacteria"/>
</dbReference>
<dbReference type="PANTHER" id="PTHR12993:SF27">
    <property type="entry name" value="N-ACETYL-ALPHA-D-GLUCOSAMINYL L-MALATE DEACETYLASE 2-RELATED"/>
    <property type="match status" value="1"/>
</dbReference>
<dbReference type="STRING" id="768710.DesyoDRAFT_4251"/>
<reference evidence="1 2" key="1">
    <citation type="submission" date="2011-11" db="EMBL/GenBank/DDBJ databases">
        <title>The Noncontiguous Finished genome of Desulfosporosinus youngiae DSM 17734.</title>
        <authorList>
            <consortium name="US DOE Joint Genome Institute (JGI-PGF)"/>
            <person name="Lucas S."/>
            <person name="Han J."/>
            <person name="Lapidus A."/>
            <person name="Cheng J.-F."/>
            <person name="Goodwin L."/>
            <person name="Pitluck S."/>
            <person name="Peters L."/>
            <person name="Ovchinnikova G."/>
            <person name="Lu M."/>
            <person name="Land M.L."/>
            <person name="Hauser L."/>
            <person name="Pester M."/>
            <person name="Spring S."/>
            <person name="Ollivier B."/>
            <person name="Rattei T."/>
            <person name="Klenk H.-P."/>
            <person name="Wagner M."/>
            <person name="Loy A."/>
            <person name="Woyke T.J."/>
        </authorList>
    </citation>
    <scope>NUCLEOTIDE SEQUENCE [LARGE SCALE GENOMIC DNA]</scope>
    <source>
        <strain evidence="1 2">DSM 17734</strain>
    </source>
</reference>
<sequence length="223" mass="25146">MEENVLVVFPHPDDETFGCGGTIALFTQSGVPVTYVCGTLGQMGRNMGRPFFATRESLPNIREAELEEACRALGIHRLIKLGLRDKTIEFEDPDLLIDRLEKILREVRPSLVLTHYPGYSVHPDHNALAEVTIRAISRFPVQERPMVYAHAFARDCQNVLGPPDIIKDISSVAEVKLAAIRAHKSQSQVFYPRIANGPVKKPSPKSSFSHMLERESFWTYRFS</sequence>
<dbReference type="Pfam" id="PF02585">
    <property type="entry name" value="PIG-L"/>
    <property type="match status" value="1"/>
</dbReference>
<dbReference type="AlphaFoldDB" id="H5XXK2"/>